<accession>A0A3P6QKA5</accession>
<evidence type="ECO:0000256" key="1">
    <source>
        <dbReference type="SAM" id="MobiDB-lite"/>
    </source>
</evidence>
<dbReference type="EMBL" id="UYRV01001097">
    <property type="protein sequence ID" value="VDK46207.1"/>
    <property type="molecule type" value="Genomic_DNA"/>
</dbReference>
<keyword evidence="3" id="KW-1185">Reference proteome</keyword>
<protein>
    <submittedName>
        <fullName evidence="2">Uncharacterized protein</fullName>
    </submittedName>
</protein>
<proteinExistence type="predicted"/>
<feature type="region of interest" description="Disordered" evidence="1">
    <location>
        <begin position="1"/>
        <end position="40"/>
    </location>
</feature>
<reference evidence="2 3" key="1">
    <citation type="submission" date="2018-11" db="EMBL/GenBank/DDBJ databases">
        <authorList>
            <consortium name="Pathogen Informatics"/>
        </authorList>
    </citation>
    <scope>NUCLEOTIDE SEQUENCE [LARGE SCALE GENOMIC DNA]</scope>
</reference>
<name>A0A3P6QKA5_CYLGO</name>
<dbReference type="AlphaFoldDB" id="A0A3P6QKA5"/>
<gene>
    <name evidence="2" type="ORF">CGOC_LOCUS713</name>
</gene>
<feature type="compositionally biased region" description="Basic and acidic residues" evidence="1">
    <location>
        <begin position="1"/>
        <end position="13"/>
    </location>
</feature>
<evidence type="ECO:0000313" key="3">
    <source>
        <dbReference type="Proteomes" id="UP000271889"/>
    </source>
</evidence>
<sequence>MAYRTNKQDSDTSDKEDDDELPLKPDVPDKEDGEPSEKKKAANIWADSLLEQGLLQRGSRIALEKNVSEGFFIDWEYRNFFRKIYVCRVGSRRIRFLPLSRESSRMISMR</sequence>
<dbReference type="OrthoDB" id="10612456at2759"/>
<dbReference type="Proteomes" id="UP000271889">
    <property type="component" value="Unassembled WGS sequence"/>
</dbReference>
<evidence type="ECO:0000313" key="2">
    <source>
        <dbReference type="EMBL" id="VDK46207.1"/>
    </source>
</evidence>
<organism evidence="2 3">
    <name type="scientific">Cylicostephanus goldi</name>
    <name type="common">Nematode worm</name>
    <dbReference type="NCBI Taxonomy" id="71465"/>
    <lineage>
        <taxon>Eukaryota</taxon>
        <taxon>Metazoa</taxon>
        <taxon>Ecdysozoa</taxon>
        <taxon>Nematoda</taxon>
        <taxon>Chromadorea</taxon>
        <taxon>Rhabditida</taxon>
        <taxon>Rhabditina</taxon>
        <taxon>Rhabditomorpha</taxon>
        <taxon>Strongyloidea</taxon>
        <taxon>Strongylidae</taxon>
        <taxon>Cylicostephanus</taxon>
    </lineage>
</organism>
<feature type="compositionally biased region" description="Basic and acidic residues" evidence="1">
    <location>
        <begin position="21"/>
        <end position="40"/>
    </location>
</feature>